<evidence type="ECO:0000256" key="2">
    <source>
        <dbReference type="ARBA" id="ARBA00004202"/>
    </source>
</evidence>
<gene>
    <name evidence="16" type="primary">hupL</name>
    <name evidence="16" type="ORF">MESMUL_11260</name>
</gene>
<evidence type="ECO:0000256" key="8">
    <source>
        <dbReference type="ARBA" id="ARBA00023002"/>
    </source>
</evidence>
<dbReference type="GO" id="GO:0008901">
    <property type="term" value="F:ferredoxin hydrogenase activity"/>
    <property type="evidence" value="ECO:0007669"/>
    <property type="project" value="InterPro"/>
</dbReference>
<comment type="subcellular location">
    <subcellularLocation>
        <location evidence="2">Cell membrane</location>
        <topology evidence="2">Peripheral membrane protein</topology>
    </subcellularLocation>
</comment>
<dbReference type="SUPFAM" id="SSF56762">
    <property type="entry name" value="HydB/Nqo4-like"/>
    <property type="match status" value="1"/>
</dbReference>
<comment type="caution">
    <text evidence="16">The sequence shown here is derived from an EMBL/GenBank/DDBJ whole genome shotgun (WGS) entry which is preliminary data.</text>
</comment>
<name>A0A388SBS3_9BURK</name>
<evidence type="ECO:0000256" key="13">
    <source>
        <dbReference type="ARBA" id="ARBA00048757"/>
    </source>
</evidence>
<keyword evidence="14" id="KW-0460">Magnesium</keyword>
<dbReference type="PROSITE" id="PS00508">
    <property type="entry name" value="NI_HGENASE_L_2"/>
    <property type="match status" value="1"/>
</dbReference>
<evidence type="ECO:0000256" key="10">
    <source>
        <dbReference type="ARBA" id="ARBA00040803"/>
    </source>
</evidence>
<feature type="binding site" evidence="14">
    <location>
        <position position="66"/>
    </location>
    <ligand>
        <name>Ni(2+)</name>
        <dbReference type="ChEBI" id="CHEBI:49786"/>
    </ligand>
</feature>
<dbReference type="GO" id="GO:0016151">
    <property type="term" value="F:nickel cation binding"/>
    <property type="evidence" value="ECO:0007669"/>
    <property type="project" value="InterPro"/>
</dbReference>
<evidence type="ECO:0000256" key="5">
    <source>
        <dbReference type="ARBA" id="ARBA00012082"/>
    </source>
</evidence>
<evidence type="ECO:0000256" key="9">
    <source>
        <dbReference type="ARBA" id="ARBA00037655"/>
    </source>
</evidence>
<sequence length="592" mass="64926">MSETRIVVDPLTRIEGHMRMQAVLGGDGKIADAWSTGTMWRGIEVILKGRDPRDAWAFTERICGVCTGIHALAAVRAVEGAIGIKIPTNANIIRNLMNAVLFVQDHVTHFYQLHALDWVDVISALNADPREAAAIESKISPTHELNGAGYFADIQRQLKASVAGGQLSIFKNGYWGHPAMKLPPAVNLLATAHYLEALDFQREIVKIHTILGGKNPHPNYLVGGVPCPINMNSTGAAGDMINEVTMNYMRDIAKYTVDFVKNVYMPDIKAIASFYPEWFKYGGGISSKNLLSFGEFPVRPNDWSNDNLVMPGGAIVDGNLKEVHPVNPNDPKEIQEFVDHSWFTYSNEGKDTKDLGLYPFDGETVPHFELPKGSVGTKTKFSWLGGDGKYSWIKTPKWKGHTMEVGPLARVVVGYALGKEVYKEPVDALLKEMNLPLEAVFSTLGRTAARAIDAVVAADLMVKYVDDLTANIKGGDEVAANMEKWDPSTWPKECKGVGLCEAPRGALSHWCVIKDGKIANWQAVVPTTWNACPRDANGQHGAFEASLLGTPIIDPKKPLEILRTIHSFDPCLACSSHLFDPEGKEITKVVSE</sequence>
<evidence type="ECO:0000256" key="4">
    <source>
        <dbReference type="ARBA" id="ARBA00011771"/>
    </source>
</evidence>
<dbReference type="InterPro" id="IPR018194">
    <property type="entry name" value="Ni-dep_hyd_lsu_Ni_BS"/>
</dbReference>
<feature type="binding site" evidence="14">
    <location>
        <position position="44"/>
    </location>
    <ligand>
        <name>Mg(2+)</name>
        <dbReference type="ChEBI" id="CHEBI:18420"/>
    </ligand>
</feature>
<evidence type="ECO:0000256" key="1">
    <source>
        <dbReference type="ARBA" id="ARBA00001967"/>
    </source>
</evidence>
<evidence type="ECO:0000256" key="3">
    <source>
        <dbReference type="ARBA" id="ARBA00009292"/>
    </source>
</evidence>
<comment type="catalytic activity">
    <reaction evidence="13">
        <text>H2 + A = AH2</text>
        <dbReference type="Rhea" id="RHEA:12116"/>
        <dbReference type="ChEBI" id="CHEBI:13193"/>
        <dbReference type="ChEBI" id="CHEBI:17499"/>
        <dbReference type="ChEBI" id="CHEBI:18276"/>
        <dbReference type="EC" id="1.12.99.6"/>
    </reaction>
</comment>
<dbReference type="PANTHER" id="PTHR42958:SF2">
    <property type="entry name" value="UPTAKE HYDROGENASE LARGE SUBUNIT"/>
    <property type="match status" value="1"/>
</dbReference>
<keyword evidence="6 14" id="KW-0533">Nickel</keyword>
<feature type="binding site" evidence="14">
    <location>
        <position position="571"/>
    </location>
    <ligand>
        <name>Ni(2+)</name>
        <dbReference type="ChEBI" id="CHEBI:49786"/>
    </ligand>
</feature>
<proteinExistence type="inferred from homology"/>
<dbReference type="PANTHER" id="PTHR42958">
    <property type="entry name" value="HYDROGENASE-2 LARGE CHAIN"/>
    <property type="match status" value="1"/>
</dbReference>
<keyword evidence="8 15" id="KW-0560">Oxidoreductase</keyword>
<feature type="binding site" evidence="14">
    <location>
        <position position="66"/>
    </location>
    <ligand>
        <name>Fe cation</name>
        <dbReference type="ChEBI" id="CHEBI:24875"/>
    </ligand>
</feature>
<dbReference type="Gene3D" id="1.10.645.10">
    <property type="entry name" value="Cytochrome-c3 Hydrogenase, chain B"/>
    <property type="match status" value="1"/>
</dbReference>
<comment type="cofactor">
    <cofactor evidence="1 14">
        <name>Ni(2+)</name>
        <dbReference type="ChEBI" id="CHEBI:49786"/>
    </cofactor>
</comment>
<evidence type="ECO:0000256" key="12">
    <source>
        <dbReference type="ARBA" id="ARBA00042683"/>
    </source>
</evidence>
<dbReference type="FunFam" id="1.10.645.10:FF:000002">
    <property type="entry name" value="Hydrogenase 2 large subunit"/>
    <property type="match status" value="1"/>
</dbReference>
<dbReference type="PROSITE" id="PS00507">
    <property type="entry name" value="NI_HGENASE_L_1"/>
    <property type="match status" value="1"/>
</dbReference>
<dbReference type="AlphaFoldDB" id="A0A388SBS3"/>
<evidence type="ECO:0000256" key="14">
    <source>
        <dbReference type="PIRSR" id="PIRSR601501-1"/>
    </source>
</evidence>
<accession>A0A388SBS3</accession>
<feature type="binding site" evidence="14">
    <location>
        <position position="577"/>
    </location>
    <ligand>
        <name>Mg(2+)</name>
        <dbReference type="ChEBI" id="CHEBI:18420"/>
    </ligand>
</feature>
<reference evidence="16 17" key="1">
    <citation type="journal article" date="2018" name="Int. J. Syst. Evol. Microbiol.">
        <title>Mesosutterella multiformis gen. nov., sp. nov., a member of the family Sutterellaceae and Sutterella megalosphaeroides sp. nov., isolated from human faeces.</title>
        <authorList>
            <person name="Sakamoto M."/>
            <person name="Ikeyama N."/>
            <person name="Kunihiro T."/>
            <person name="Iino T."/>
            <person name="Yuki M."/>
            <person name="Ohkuma M."/>
        </authorList>
    </citation>
    <scope>NUCLEOTIDE SEQUENCE [LARGE SCALE GENOMIC DNA]</scope>
    <source>
        <strain evidence="16 17">4NBBH2</strain>
    </source>
</reference>
<dbReference type="InterPro" id="IPR050867">
    <property type="entry name" value="NiFe/NiFeSe_hydrgnase_LSU"/>
</dbReference>
<evidence type="ECO:0000256" key="11">
    <source>
        <dbReference type="ARBA" id="ARBA00041237"/>
    </source>
</evidence>
<comment type="subunit">
    <text evidence="4">Heterodimer of a large and a small subunit.</text>
</comment>
<evidence type="ECO:0000256" key="15">
    <source>
        <dbReference type="RuleBase" id="RU003896"/>
    </source>
</evidence>
<dbReference type="InterPro" id="IPR029014">
    <property type="entry name" value="NiFe-Hase_large"/>
</dbReference>
<protein>
    <recommendedName>
        <fullName evidence="10">Uptake hydrogenase large subunit</fullName>
        <ecNumber evidence="5">1.12.99.6</ecNumber>
    </recommendedName>
    <alternativeName>
        <fullName evidence="12">Hydrogenlyase</fullName>
    </alternativeName>
    <alternativeName>
        <fullName evidence="11">Membrane-bound hydrogenase large subunit</fullName>
    </alternativeName>
</protein>
<evidence type="ECO:0000256" key="7">
    <source>
        <dbReference type="ARBA" id="ARBA00022723"/>
    </source>
</evidence>
<dbReference type="EC" id="1.12.99.6" evidence="5"/>
<dbReference type="GO" id="GO:0005886">
    <property type="term" value="C:plasma membrane"/>
    <property type="evidence" value="ECO:0007669"/>
    <property type="project" value="UniProtKB-SubCell"/>
</dbReference>
<evidence type="ECO:0000313" key="16">
    <source>
        <dbReference type="EMBL" id="GBO93772.1"/>
    </source>
</evidence>
<keyword evidence="14" id="KW-0408">Iron</keyword>
<dbReference type="EMBL" id="BGZJ01000001">
    <property type="protein sequence ID" value="GBO93772.1"/>
    <property type="molecule type" value="Genomic_DNA"/>
</dbReference>
<dbReference type="Proteomes" id="UP000266091">
    <property type="component" value="Unassembled WGS sequence"/>
</dbReference>
<feature type="binding site" evidence="14">
    <location>
        <position position="574"/>
    </location>
    <ligand>
        <name>Fe cation</name>
        <dbReference type="ChEBI" id="CHEBI:24875"/>
    </ligand>
</feature>
<comment type="cofactor">
    <cofactor evidence="14">
        <name>Fe cation</name>
        <dbReference type="ChEBI" id="CHEBI:24875"/>
    </cofactor>
</comment>
<comment type="function">
    <text evidence="9">This enzyme recycles the H(2) produced by nitrogenase to increase the production of ATP and to protect nitrogenase against inhibition or damage by O(2) under carbon- or phosphate-limited conditions.</text>
</comment>
<evidence type="ECO:0000256" key="6">
    <source>
        <dbReference type="ARBA" id="ARBA00022596"/>
    </source>
</evidence>
<dbReference type="RefSeq" id="WP_116270081.1">
    <property type="nucleotide sequence ID" value="NZ_BGZJ01000001.1"/>
</dbReference>
<dbReference type="InterPro" id="IPR001501">
    <property type="entry name" value="Ni-dep_hyd_lsu"/>
</dbReference>
<evidence type="ECO:0000313" key="17">
    <source>
        <dbReference type="Proteomes" id="UP000266091"/>
    </source>
</evidence>
<dbReference type="Pfam" id="PF00374">
    <property type="entry name" value="NiFeSe_Hases"/>
    <property type="match status" value="1"/>
</dbReference>
<feature type="binding site" evidence="14">
    <location>
        <position position="63"/>
    </location>
    <ligand>
        <name>Ni(2+)</name>
        <dbReference type="ChEBI" id="CHEBI:49786"/>
    </ligand>
</feature>
<keyword evidence="17" id="KW-1185">Reference proteome</keyword>
<keyword evidence="7 14" id="KW-0479">Metal-binding</keyword>
<organism evidence="16 17">
    <name type="scientific">Mesosutterella multiformis</name>
    <dbReference type="NCBI Taxonomy" id="2259133"/>
    <lineage>
        <taxon>Bacteria</taxon>
        <taxon>Pseudomonadati</taxon>
        <taxon>Pseudomonadota</taxon>
        <taxon>Betaproteobacteria</taxon>
        <taxon>Burkholderiales</taxon>
        <taxon>Sutterellaceae</taxon>
        <taxon>Mesosutterella</taxon>
    </lineage>
</organism>
<dbReference type="GO" id="GO:0033748">
    <property type="term" value="F:hydrogenase (acceptor) activity"/>
    <property type="evidence" value="ECO:0007669"/>
    <property type="project" value="UniProtKB-EC"/>
</dbReference>
<dbReference type="OrthoDB" id="9761717at2"/>
<comment type="similarity">
    <text evidence="3 15">Belongs to the [NiFe]/[NiFeSe] hydrogenase large subunit family.</text>
</comment>